<evidence type="ECO:0000313" key="9">
    <source>
        <dbReference type="EMBL" id="KTD87653.1"/>
    </source>
</evidence>
<dbReference type="GO" id="GO:0055085">
    <property type="term" value="P:transmembrane transport"/>
    <property type="evidence" value="ECO:0007669"/>
    <property type="project" value="InterPro"/>
</dbReference>
<sequence length="276" mass="30894">MNRYTKGTAVTEILLLVLGAIFLIPIYYLIITTFKTPADAVSHPMGLPVNITFVNYVRAFKAMNYIHVLGNNLIITISSVAGIVMFSAMAAYSLVRRTSHFNRIVFLLFMVGMMVPYQMGILALYKQVAQLGLMNSHTGVILIEICYNLPFSIFLIKSFIGSAVPFELEEAARVDGCGVWRTFLQIVFPLLMPVIATVAILNTLGVWNDFMTPLLFLQSRSKGVLLLEVFRNIGQFSTDWTNFFPMMLLAVAPLILFYIFMQKYIINGITSGSLKG</sequence>
<reference evidence="9 10" key="1">
    <citation type="journal article" date="2015" name="Int. Biodeterior. Biodegradation">
        <title>Physiological and genetic screening methods for the isolation of methyl tert-butyl ether-degrading bacteria for bioremediation purposes.</title>
        <authorList>
            <person name="Guisado I.M."/>
            <person name="Purswani J."/>
            <person name="Gonzalez Lopez J."/>
            <person name="Pozo C."/>
        </authorList>
    </citation>
    <scope>NUCLEOTIDE SEQUENCE [LARGE SCALE GENOMIC DNA]</scope>
    <source>
        <strain evidence="9 10">SH7</strain>
    </source>
</reference>
<feature type="transmembrane region" description="Helical" evidence="7">
    <location>
        <begin position="137"/>
        <end position="156"/>
    </location>
</feature>
<dbReference type="AlphaFoldDB" id="A0A0W1B258"/>
<feature type="transmembrane region" description="Helical" evidence="7">
    <location>
        <begin position="183"/>
        <end position="207"/>
    </location>
</feature>
<feature type="domain" description="ABC transmembrane type-1" evidence="8">
    <location>
        <begin position="69"/>
        <end position="261"/>
    </location>
</feature>
<name>A0A0W1B258_9BACL</name>
<comment type="caution">
    <text evidence="9">The sequence shown here is derived from an EMBL/GenBank/DDBJ whole genome shotgun (WGS) entry which is preliminary data.</text>
</comment>
<evidence type="ECO:0000256" key="5">
    <source>
        <dbReference type="ARBA" id="ARBA00022989"/>
    </source>
</evidence>
<proteinExistence type="inferred from homology"/>
<dbReference type="InterPro" id="IPR000515">
    <property type="entry name" value="MetI-like"/>
</dbReference>
<keyword evidence="10" id="KW-1185">Reference proteome</keyword>
<evidence type="ECO:0000256" key="2">
    <source>
        <dbReference type="ARBA" id="ARBA00022448"/>
    </source>
</evidence>
<feature type="transmembrane region" description="Helical" evidence="7">
    <location>
        <begin position="73"/>
        <end position="92"/>
    </location>
</feature>
<evidence type="ECO:0000256" key="4">
    <source>
        <dbReference type="ARBA" id="ARBA00022692"/>
    </source>
</evidence>
<keyword evidence="2 7" id="KW-0813">Transport</keyword>
<evidence type="ECO:0000259" key="8">
    <source>
        <dbReference type="PROSITE" id="PS50928"/>
    </source>
</evidence>
<evidence type="ECO:0000256" key="3">
    <source>
        <dbReference type="ARBA" id="ARBA00022475"/>
    </source>
</evidence>
<keyword evidence="6 7" id="KW-0472">Membrane</keyword>
<accession>A0A0W1B258</accession>
<organism evidence="9 10">
    <name type="scientific">Paenibacillus etheri</name>
    <dbReference type="NCBI Taxonomy" id="1306852"/>
    <lineage>
        <taxon>Bacteria</taxon>
        <taxon>Bacillati</taxon>
        <taxon>Bacillota</taxon>
        <taxon>Bacilli</taxon>
        <taxon>Bacillales</taxon>
        <taxon>Paenibacillaceae</taxon>
        <taxon>Paenibacillus</taxon>
    </lineage>
</organism>
<dbReference type="RefSeq" id="WP_060623171.1">
    <property type="nucleotide sequence ID" value="NZ_LCZJ02000018.1"/>
</dbReference>
<dbReference type="OrthoDB" id="9772609at2"/>
<evidence type="ECO:0000313" key="10">
    <source>
        <dbReference type="Proteomes" id="UP000054709"/>
    </source>
</evidence>
<comment type="subcellular location">
    <subcellularLocation>
        <location evidence="1 7">Cell membrane</location>
        <topology evidence="1 7">Multi-pass membrane protein</topology>
    </subcellularLocation>
</comment>
<dbReference type="PANTHER" id="PTHR43744">
    <property type="entry name" value="ABC TRANSPORTER PERMEASE PROTEIN MG189-RELATED-RELATED"/>
    <property type="match status" value="1"/>
</dbReference>
<dbReference type="PROSITE" id="PS50928">
    <property type="entry name" value="ABC_TM1"/>
    <property type="match status" value="1"/>
</dbReference>
<dbReference type="Gene3D" id="1.10.3720.10">
    <property type="entry name" value="MetI-like"/>
    <property type="match status" value="1"/>
</dbReference>
<keyword evidence="3" id="KW-1003">Cell membrane</keyword>
<dbReference type="GO" id="GO:0005886">
    <property type="term" value="C:plasma membrane"/>
    <property type="evidence" value="ECO:0007669"/>
    <property type="project" value="UniProtKB-SubCell"/>
</dbReference>
<dbReference type="PANTHER" id="PTHR43744:SF3">
    <property type="entry name" value="LACTOSE TRANSPORT SYSTEM PERMEASE PROTEIN LACG"/>
    <property type="match status" value="1"/>
</dbReference>
<dbReference type="EMBL" id="LCZJ02000018">
    <property type="protein sequence ID" value="KTD87653.1"/>
    <property type="molecule type" value="Genomic_DNA"/>
</dbReference>
<evidence type="ECO:0000256" key="6">
    <source>
        <dbReference type="ARBA" id="ARBA00023136"/>
    </source>
</evidence>
<feature type="transmembrane region" description="Helical" evidence="7">
    <location>
        <begin position="243"/>
        <end position="261"/>
    </location>
</feature>
<feature type="transmembrane region" description="Helical" evidence="7">
    <location>
        <begin position="104"/>
        <end position="125"/>
    </location>
</feature>
<feature type="transmembrane region" description="Helical" evidence="7">
    <location>
        <begin position="12"/>
        <end position="31"/>
    </location>
</feature>
<evidence type="ECO:0000256" key="1">
    <source>
        <dbReference type="ARBA" id="ARBA00004651"/>
    </source>
</evidence>
<dbReference type="InterPro" id="IPR035906">
    <property type="entry name" value="MetI-like_sf"/>
</dbReference>
<gene>
    <name evidence="9" type="ORF">UQ64_12695</name>
</gene>
<dbReference type="CDD" id="cd06261">
    <property type="entry name" value="TM_PBP2"/>
    <property type="match status" value="1"/>
</dbReference>
<dbReference type="SUPFAM" id="SSF161098">
    <property type="entry name" value="MetI-like"/>
    <property type="match status" value="1"/>
</dbReference>
<evidence type="ECO:0000256" key="7">
    <source>
        <dbReference type="RuleBase" id="RU363032"/>
    </source>
</evidence>
<keyword evidence="4 7" id="KW-0812">Transmembrane</keyword>
<protein>
    <submittedName>
        <fullName evidence="9">Sugar ABC transporter permease</fullName>
    </submittedName>
</protein>
<dbReference type="Proteomes" id="UP000054709">
    <property type="component" value="Unassembled WGS sequence"/>
</dbReference>
<comment type="similarity">
    <text evidence="7">Belongs to the binding-protein-dependent transport system permease family.</text>
</comment>
<keyword evidence="5 7" id="KW-1133">Transmembrane helix</keyword>
<dbReference type="Pfam" id="PF00528">
    <property type="entry name" value="BPD_transp_1"/>
    <property type="match status" value="1"/>
</dbReference>